<dbReference type="EMBL" id="ODYU01008750">
    <property type="protein sequence ID" value="SOQ52619.1"/>
    <property type="molecule type" value="Genomic_DNA"/>
</dbReference>
<proteinExistence type="predicted"/>
<sequence length="106" mass="12255">MIFAILLCVVNSHIQIYGYEHLTIAKLPRWLSGRKCGCRTSGLVFDYRVGQIRRLELCPVYGNRLTPIYMRLVTQMVKKGCTLYGRTAACRNMHYSFGDKRRCSDT</sequence>
<evidence type="ECO:0000313" key="1">
    <source>
        <dbReference type="EMBL" id="SOQ52619.1"/>
    </source>
</evidence>
<protein>
    <submittedName>
        <fullName evidence="1">SFRICE_017838</fullName>
    </submittedName>
</protein>
<name>A0A2H1WHS7_SPOFR</name>
<organism evidence="1">
    <name type="scientific">Spodoptera frugiperda</name>
    <name type="common">Fall armyworm</name>
    <dbReference type="NCBI Taxonomy" id="7108"/>
    <lineage>
        <taxon>Eukaryota</taxon>
        <taxon>Metazoa</taxon>
        <taxon>Ecdysozoa</taxon>
        <taxon>Arthropoda</taxon>
        <taxon>Hexapoda</taxon>
        <taxon>Insecta</taxon>
        <taxon>Pterygota</taxon>
        <taxon>Neoptera</taxon>
        <taxon>Endopterygota</taxon>
        <taxon>Lepidoptera</taxon>
        <taxon>Glossata</taxon>
        <taxon>Ditrysia</taxon>
        <taxon>Noctuoidea</taxon>
        <taxon>Noctuidae</taxon>
        <taxon>Amphipyrinae</taxon>
        <taxon>Spodoptera</taxon>
    </lineage>
</organism>
<accession>A0A2H1WHS7</accession>
<dbReference type="AlphaFoldDB" id="A0A2H1WHS7"/>
<reference evidence="1" key="1">
    <citation type="submission" date="2016-07" db="EMBL/GenBank/DDBJ databases">
        <authorList>
            <person name="Bretaudeau A."/>
        </authorList>
    </citation>
    <scope>NUCLEOTIDE SEQUENCE</scope>
    <source>
        <strain evidence="1">Rice</strain>
        <tissue evidence="1">Whole body</tissue>
    </source>
</reference>
<gene>
    <name evidence="1" type="ORF">SFRICE_017838</name>
</gene>